<evidence type="ECO:0000256" key="1">
    <source>
        <dbReference type="SAM" id="SignalP"/>
    </source>
</evidence>
<feature type="domain" description="DUF3347" evidence="2">
    <location>
        <begin position="51"/>
        <end position="143"/>
    </location>
</feature>
<evidence type="ECO:0000259" key="2">
    <source>
        <dbReference type="Pfam" id="PF11827"/>
    </source>
</evidence>
<accession>A0A1G9NL96</accession>
<proteinExistence type="predicted"/>
<gene>
    <name evidence="3" type="ORF">SAMN05421813_10388</name>
</gene>
<keyword evidence="1" id="KW-0732">Signal</keyword>
<dbReference type="InterPro" id="IPR021782">
    <property type="entry name" value="DUF3347"/>
</dbReference>
<dbReference type="AlphaFoldDB" id="A0A1G9NL96"/>
<dbReference type="STRING" id="990371.SAMN05421813_10388"/>
<sequence length="188" mass="20452">MKNFLLSLTLVTILFAACNNNGSDKQASDSTSTMGTAATEATVNKKPASEILSAYLRLKNALTNDNDKEAAAIATELAGAFKAMDKTALTPEQRQVFTDVEADAIEHADHIAANAGNLVHQREHFETLSEEVYELVKATGAGQKLYYTHCPMYNNNKGANWLSETKEVKNPYFGLAMSTCGLVKEELN</sequence>
<evidence type="ECO:0000313" key="3">
    <source>
        <dbReference type="EMBL" id="SDL87368.1"/>
    </source>
</evidence>
<dbReference type="Proteomes" id="UP000199226">
    <property type="component" value="Unassembled WGS sequence"/>
</dbReference>
<reference evidence="4" key="1">
    <citation type="submission" date="2016-10" db="EMBL/GenBank/DDBJ databases">
        <authorList>
            <person name="Varghese N."/>
            <person name="Submissions S."/>
        </authorList>
    </citation>
    <scope>NUCLEOTIDE SEQUENCE [LARGE SCALE GENOMIC DNA]</scope>
    <source>
        <strain evidence="4">DSM 24536</strain>
    </source>
</reference>
<organism evidence="3 4">
    <name type="scientific">Daejeonella rubra</name>
    <dbReference type="NCBI Taxonomy" id="990371"/>
    <lineage>
        <taxon>Bacteria</taxon>
        <taxon>Pseudomonadati</taxon>
        <taxon>Bacteroidota</taxon>
        <taxon>Sphingobacteriia</taxon>
        <taxon>Sphingobacteriales</taxon>
        <taxon>Sphingobacteriaceae</taxon>
        <taxon>Daejeonella</taxon>
    </lineage>
</organism>
<feature type="chain" id="PRO_5011569395" description="DUF3347 domain-containing protein" evidence="1">
    <location>
        <begin position="17"/>
        <end position="188"/>
    </location>
</feature>
<dbReference type="RefSeq" id="WP_090699737.1">
    <property type="nucleotide sequence ID" value="NZ_FNHH01000003.1"/>
</dbReference>
<keyword evidence="4" id="KW-1185">Reference proteome</keyword>
<dbReference type="EMBL" id="FNHH01000003">
    <property type="protein sequence ID" value="SDL87368.1"/>
    <property type="molecule type" value="Genomic_DNA"/>
</dbReference>
<evidence type="ECO:0000313" key="4">
    <source>
        <dbReference type="Proteomes" id="UP000199226"/>
    </source>
</evidence>
<dbReference type="PROSITE" id="PS51257">
    <property type="entry name" value="PROKAR_LIPOPROTEIN"/>
    <property type="match status" value="1"/>
</dbReference>
<feature type="signal peptide" evidence="1">
    <location>
        <begin position="1"/>
        <end position="16"/>
    </location>
</feature>
<dbReference type="Pfam" id="PF11827">
    <property type="entry name" value="DUF3347"/>
    <property type="match status" value="1"/>
</dbReference>
<protein>
    <recommendedName>
        <fullName evidence="2">DUF3347 domain-containing protein</fullName>
    </recommendedName>
</protein>
<dbReference type="OrthoDB" id="5513217at2"/>
<name>A0A1G9NL96_9SPHI</name>